<comment type="cofactor">
    <cofactor evidence="1">
        <name>Zn(2+)</name>
        <dbReference type="ChEBI" id="CHEBI:29105"/>
    </cofactor>
</comment>
<keyword evidence="2" id="KW-0479">Metal-binding</keyword>
<dbReference type="SUPFAM" id="SSF102215">
    <property type="entry name" value="Creatininase"/>
    <property type="match status" value="1"/>
</dbReference>
<reference evidence="5 6" key="1">
    <citation type="journal article" date="2016" name="Sci. Rep.">
        <title>Metabolic traits of an uncultured archaeal lineage -MSBL1- from brine pools of the Red Sea.</title>
        <authorList>
            <person name="Mwirichia R."/>
            <person name="Alam I."/>
            <person name="Rashid M."/>
            <person name="Vinu M."/>
            <person name="Ba-Alawi W."/>
            <person name="Anthony Kamau A."/>
            <person name="Kamanda Ngugi D."/>
            <person name="Goker M."/>
            <person name="Klenk H.P."/>
            <person name="Bajic V."/>
            <person name="Stingl U."/>
        </authorList>
    </citation>
    <scope>NUCLEOTIDE SEQUENCE [LARGE SCALE GENOMIC DNA]</scope>
    <source>
        <strain evidence="5">SCGC-AAA259E17</strain>
    </source>
</reference>
<evidence type="ECO:0000256" key="3">
    <source>
        <dbReference type="ARBA" id="ARBA00022801"/>
    </source>
</evidence>
<sequence>MEDLTWPEFKQASDNTDVALIPVGSVEQHGLHAPLKTDSLIAERIGRDVAEKMKLICCPTVKIGVSAHHKQFWGTLWVSPDTLKNYVREVAESFHYHGVEKVVFVNGHGGNRNTLKETAREIRSQSKGFAVAWTWFDSVEEEIKEIFGEEGLLHSDAPETSVLWALDEKAIRKNKLDKSRKSGSEEWGKIRGGCEITADVVEFSESGTVGNPESADPEKGKKVYQKAKKNLVTLVKWLREVETDELNESPHK</sequence>
<dbReference type="Gene3D" id="3.40.50.10310">
    <property type="entry name" value="Creatininase"/>
    <property type="match status" value="1"/>
</dbReference>
<organism evidence="5 6">
    <name type="scientific">candidate division MSBL1 archaeon SCGC-AAA259E17</name>
    <dbReference type="NCBI Taxonomy" id="1698263"/>
    <lineage>
        <taxon>Archaea</taxon>
        <taxon>Methanobacteriati</taxon>
        <taxon>Methanobacteriota</taxon>
        <taxon>candidate division MSBL1</taxon>
    </lineage>
</organism>
<dbReference type="InterPro" id="IPR003785">
    <property type="entry name" value="Creatininase/forma_Hydrolase"/>
</dbReference>
<dbReference type="EMBL" id="LHXN01000110">
    <property type="protein sequence ID" value="KXA91477.1"/>
    <property type="molecule type" value="Genomic_DNA"/>
</dbReference>
<keyword evidence="6" id="KW-1185">Reference proteome</keyword>
<keyword evidence="4" id="KW-0862">Zinc</keyword>
<evidence type="ECO:0000256" key="2">
    <source>
        <dbReference type="ARBA" id="ARBA00022723"/>
    </source>
</evidence>
<dbReference type="Proteomes" id="UP000070373">
    <property type="component" value="Unassembled WGS sequence"/>
</dbReference>
<proteinExistence type="predicted"/>
<gene>
    <name evidence="5" type="ORF">AKJ64_04705</name>
</gene>
<evidence type="ECO:0008006" key="7">
    <source>
        <dbReference type="Google" id="ProtNLM"/>
    </source>
</evidence>
<dbReference type="GO" id="GO:0009231">
    <property type="term" value="P:riboflavin biosynthetic process"/>
    <property type="evidence" value="ECO:0007669"/>
    <property type="project" value="TreeGrafter"/>
</dbReference>
<evidence type="ECO:0000256" key="4">
    <source>
        <dbReference type="ARBA" id="ARBA00022833"/>
    </source>
</evidence>
<dbReference type="AlphaFoldDB" id="A0A133UBC5"/>
<dbReference type="Pfam" id="PF02633">
    <property type="entry name" value="Creatininase"/>
    <property type="match status" value="1"/>
</dbReference>
<evidence type="ECO:0000313" key="6">
    <source>
        <dbReference type="Proteomes" id="UP000070373"/>
    </source>
</evidence>
<evidence type="ECO:0000256" key="1">
    <source>
        <dbReference type="ARBA" id="ARBA00001947"/>
    </source>
</evidence>
<dbReference type="PANTHER" id="PTHR35005:SF1">
    <property type="entry name" value="2-AMINO-5-FORMYLAMINO-6-RIBOSYLAMINOPYRIMIDIN-4(3H)-ONE 5'-MONOPHOSPHATE DEFORMYLASE"/>
    <property type="match status" value="1"/>
</dbReference>
<accession>A0A133UBC5</accession>
<dbReference type="GO" id="GO:0016811">
    <property type="term" value="F:hydrolase activity, acting on carbon-nitrogen (but not peptide) bonds, in linear amides"/>
    <property type="evidence" value="ECO:0007669"/>
    <property type="project" value="TreeGrafter"/>
</dbReference>
<evidence type="ECO:0000313" key="5">
    <source>
        <dbReference type="EMBL" id="KXA91477.1"/>
    </source>
</evidence>
<protein>
    <recommendedName>
        <fullName evidence="7">Creatininase</fullName>
    </recommendedName>
</protein>
<name>A0A133UBC5_9EURY</name>
<comment type="caution">
    <text evidence="5">The sequence shown here is derived from an EMBL/GenBank/DDBJ whole genome shotgun (WGS) entry which is preliminary data.</text>
</comment>
<dbReference type="InterPro" id="IPR024087">
    <property type="entry name" value="Creatininase-like_sf"/>
</dbReference>
<keyword evidence="3" id="KW-0378">Hydrolase</keyword>
<dbReference type="PANTHER" id="PTHR35005">
    <property type="entry name" value="3-DEHYDRO-SCYLLO-INOSOSE HYDROLASE"/>
    <property type="match status" value="1"/>
</dbReference>
<dbReference type="GO" id="GO:0046872">
    <property type="term" value="F:metal ion binding"/>
    <property type="evidence" value="ECO:0007669"/>
    <property type="project" value="UniProtKB-KW"/>
</dbReference>